<reference evidence="2 3" key="1">
    <citation type="journal article" date="2018" name="Biotechnol. Biofuels">
        <title>Integrative visual omics of the white-rot fungus Polyporus brumalis exposes the biotechnological potential of its oxidative enzymes for delignifying raw plant biomass.</title>
        <authorList>
            <person name="Miyauchi S."/>
            <person name="Rancon A."/>
            <person name="Drula E."/>
            <person name="Hage H."/>
            <person name="Chaduli D."/>
            <person name="Favel A."/>
            <person name="Grisel S."/>
            <person name="Henrissat B."/>
            <person name="Herpoel-Gimbert I."/>
            <person name="Ruiz-Duenas F.J."/>
            <person name="Chevret D."/>
            <person name="Hainaut M."/>
            <person name="Lin J."/>
            <person name="Wang M."/>
            <person name="Pangilinan J."/>
            <person name="Lipzen A."/>
            <person name="Lesage-Meessen L."/>
            <person name="Navarro D."/>
            <person name="Riley R."/>
            <person name="Grigoriev I.V."/>
            <person name="Zhou S."/>
            <person name="Raouche S."/>
            <person name="Rosso M.N."/>
        </authorList>
    </citation>
    <scope>NUCLEOTIDE SEQUENCE [LARGE SCALE GENOMIC DNA]</scope>
    <source>
        <strain evidence="2 3">BRFM 1820</strain>
    </source>
</reference>
<feature type="compositionally biased region" description="Low complexity" evidence="1">
    <location>
        <begin position="327"/>
        <end position="339"/>
    </location>
</feature>
<organism evidence="2 3">
    <name type="scientific">Lentinus brumalis</name>
    <dbReference type="NCBI Taxonomy" id="2498619"/>
    <lineage>
        <taxon>Eukaryota</taxon>
        <taxon>Fungi</taxon>
        <taxon>Dikarya</taxon>
        <taxon>Basidiomycota</taxon>
        <taxon>Agaricomycotina</taxon>
        <taxon>Agaricomycetes</taxon>
        <taxon>Polyporales</taxon>
        <taxon>Polyporaceae</taxon>
        <taxon>Lentinus</taxon>
    </lineage>
</organism>
<protein>
    <submittedName>
        <fullName evidence="2">Uncharacterized protein</fullName>
    </submittedName>
</protein>
<feature type="region of interest" description="Disordered" evidence="1">
    <location>
        <begin position="287"/>
        <end position="345"/>
    </location>
</feature>
<dbReference type="Proteomes" id="UP000256964">
    <property type="component" value="Unassembled WGS sequence"/>
</dbReference>
<name>A0A371DAX6_9APHY</name>
<proteinExistence type="predicted"/>
<evidence type="ECO:0000256" key="1">
    <source>
        <dbReference type="SAM" id="MobiDB-lite"/>
    </source>
</evidence>
<evidence type="ECO:0000313" key="2">
    <source>
        <dbReference type="EMBL" id="RDX49688.1"/>
    </source>
</evidence>
<sequence length="345" mass="36013">MSAIVSVYIGDALKGLEGTIIDYASIERALIALPNIIYYIPSRTGSDYKCDDPEYKAIQSQAARALEAFSIFLPASPSSAKECAFEVHNVLNALREHGERAGLMSVELRRAIVRYWDSANEEIPWYLRKKEQPEWIQTLRREMDDSGQKLPAGVASTSGGIADPLTIAAPAAVSHDSVSIAAASQQISGTRDGIQMEMVPVNGSSTPSTSPPPTAHIAPAVVHNECVSSARGETDAHPPTELDANGRSASAASPPCTHTEAVDKSADSHPGAVETERGAQLAATEFSIGAPPFPDHTATVNEPAVSVPGTAEGDRGACSQEELVTNGSSSASSTLPPSSGGSGLP</sequence>
<dbReference type="EMBL" id="KZ857403">
    <property type="protein sequence ID" value="RDX49688.1"/>
    <property type="molecule type" value="Genomic_DNA"/>
</dbReference>
<keyword evidence="3" id="KW-1185">Reference proteome</keyword>
<dbReference type="AlphaFoldDB" id="A0A371DAX6"/>
<feature type="region of interest" description="Disordered" evidence="1">
    <location>
        <begin position="228"/>
        <end position="275"/>
    </location>
</feature>
<accession>A0A371DAX6</accession>
<evidence type="ECO:0000313" key="3">
    <source>
        <dbReference type="Proteomes" id="UP000256964"/>
    </source>
</evidence>
<gene>
    <name evidence="2" type="ORF">OH76DRAFT_506740</name>
</gene>